<dbReference type="Gene3D" id="3.30.450.20">
    <property type="entry name" value="PAS domain"/>
    <property type="match status" value="1"/>
</dbReference>
<sequence length="436" mass="49893">MVKKEQGRFEALVENARVGIYIIDEDERLVYVNKRFAQIFGYTSDELIGKSAYLIVHPKDYAKVRENIRKCLKGIIKSVHYEFTGIKKDGTEVEVEAQGSRAEYEGKPTIEGITIDITQRRQTEERARYLHTVLQAIKRVNQLIAKEKDESKLLQGICNILLKVRPYKVVWVGLVDEETKHIVPVAQAGFEKDYLESLEDLPTFRWPDEEAIKTGKPYIMENIPTRPKFSPWRKEAIKGKYLSSLAVPLTIEEKVYGAINVCSDRRQFFDEEEIALLVEVSSDIAFALRAIELEEERNKLQENIARSFKSMAQTVIKIFEERDPYTAKHVRKVAEFARLIAEEMGLSKNQIQGVWTGGVLHDVGKIGIPETILVKPGRLSPQEIALIQTHPERGYEILKGMDFPWPVDKMALQHHERLNGTGYPIGIKGKDIMLEA</sequence>
<dbReference type="SUPFAM" id="SSF109604">
    <property type="entry name" value="HD-domain/PDEase-like"/>
    <property type="match status" value="1"/>
</dbReference>
<dbReference type="InterPro" id="IPR029016">
    <property type="entry name" value="GAF-like_dom_sf"/>
</dbReference>
<dbReference type="EMBL" id="QMPY01000003">
    <property type="protein sequence ID" value="RLE08890.1"/>
    <property type="molecule type" value="Genomic_DNA"/>
</dbReference>
<dbReference type="PROSITE" id="PS51832">
    <property type="entry name" value="HD_GYP"/>
    <property type="match status" value="1"/>
</dbReference>
<feature type="non-terminal residue" evidence="3">
    <location>
        <position position="436"/>
    </location>
</feature>
<evidence type="ECO:0000313" key="3">
    <source>
        <dbReference type="EMBL" id="RLE08890.1"/>
    </source>
</evidence>
<evidence type="ECO:0000259" key="1">
    <source>
        <dbReference type="PROSITE" id="PS50112"/>
    </source>
</evidence>
<dbReference type="Pfam" id="PF00989">
    <property type="entry name" value="PAS"/>
    <property type="match status" value="1"/>
</dbReference>
<dbReference type="GO" id="GO:0006355">
    <property type="term" value="P:regulation of DNA-templated transcription"/>
    <property type="evidence" value="ECO:0007669"/>
    <property type="project" value="InterPro"/>
</dbReference>
<protein>
    <recommendedName>
        <fullName evidence="5">PAS domain S-box protein</fullName>
    </recommendedName>
</protein>
<dbReference type="InterPro" id="IPR003018">
    <property type="entry name" value="GAF"/>
</dbReference>
<dbReference type="AlphaFoldDB" id="A0A662D766"/>
<dbReference type="Gene3D" id="1.10.3210.10">
    <property type="entry name" value="Hypothetical protein af1432"/>
    <property type="match status" value="1"/>
</dbReference>
<dbReference type="CDD" id="cd00077">
    <property type="entry name" value="HDc"/>
    <property type="match status" value="1"/>
</dbReference>
<dbReference type="PANTHER" id="PTHR43155:SF2">
    <property type="entry name" value="CYCLIC DI-GMP PHOSPHODIESTERASE PA4108"/>
    <property type="match status" value="1"/>
</dbReference>
<dbReference type="SMART" id="SM00065">
    <property type="entry name" value="GAF"/>
    <property type="match status" value="1"/>
</dbReference>
<dbReference type="NCBIfam" id="TIGR00229">
    <property type="entry name" value="sensory_box"/>
    <property type="match status" value="1"/>
</dbReference>
<proteinExistence type="predicted"/>
<feature type="domain" description="HD-GYP" evidence="2">
    <location>
        <begin position="304"/>
        <end position="436"/>
    </location>
</feature>
<dbReference type="InterPro" id="IPR013767">
    <property type="entry name" value="PAS_fold"/>
</dbReference>
<evidence type="ECO:0000259" key="2">
    <source>
        <dbReference type="PROSITE" id="PS51832"/>
    </source>
</evidence>
<name>A0A662D766_UNCAE</name>
<evidence type="ECO:0008006" key="5">
    <source>
        <dbReference type="Google" id="ProtNLM"/>
    </source>
</evidence>
<evidence type="ECO:0000313" key="4">
    <source>
        <dbReference type="Proteomes" id="UP000277457"/>
    </source>
</evidence>
<dbReference type="Proteomes" id="UP000277457">
    <property type="component" value="Unassembled WGS sequence"/>
</dbReference>
<dbReference type="InterPro" id="IPR003607">
    <property type="entry name" value="HD/PDEase_dom"/>
</dbReference>
<feature type="domain" description="PAS" evidence="1">
    <location>
        <begin position="5"/>
        <end position="75"/>
    </location>
</feature>
<dbReference type="Gene3D" id="3.30.450.40">
    <property type="match status" value="1"/>
</dbReference>
<dbReference type="InterPro" id="IPR035965">
    <property type="entry name" value="PAS-like_dom_sf"/>
</dbReference>
<dbReference type="Pfam" id="PF13185">
    <property type="entry name" value="GAF_2"/>
    <property type="match status" value="1"/>
</dbReference>
<dbReference type="InterPro" id="IPR000014">
    <property type="entry name" value="PAS"/>
</dbReference>
<dbReference type="SUPFAM" id="SSF55781">
    <property type="entry name" value="GAF domain-like"/>
    <property type="match status" value="1"/>
</dbReference>
<dbReference type="Pfam" id="PF13487">
    <property type="entry name" value="HD_5"/>
    <property type="match status" value="1"/>
</dbReference>
<dbReference type="InterPro" id="IPR006675">
    <property type="entry name" value="HDIG_dom"/>
</dbReference>
<comment type="caution">
    <text evidence="3">The sequence shown here is derived from an EMBL/GenBank/DDBJ whole genome shotgun (WGS) entry which is preliminary data.</text>
</comment>
<dbReference type="InterPro" id="IPR037522">
    <property type="entry name" value="HD_GYP_dom"/>
</dbReference>
<gene>
    <name evidence="3" type="ORF">DRZ78_00145</name>
</gene>
<reference evidence="3 4" key="1">
    <citation type="submission" date="2018-06" db="EMBL/GenBank/DDBJ databases">
        <title>Extensive metabolic versatility and redundancy in microbially diverse, dynamic hydrothermal sediments.</title>
        <authorList>
            <person name="Dombrowski N."/>
            <person name="Teske A."/>
            <person name="Baker B.J."/>
        </authorList>
    </citation>
    <scope>NUCLEOTIDE SEQUENCE [LARGE SCALE GENOMIC DNA]</scope>
    <source>
        <strain evidence="3">B7_G13</strain>
    </source>
</reference>
<dbReference type="SMART" id="SM00091">
    <property type="entry name" value="PAS"/>
    <property type="match status" value="1"/>
</dbReference>
<dbReference type="CDD" id="cd00130">
    <property type="entry name" value="PAS"/>
    <property type="match status" value="1"/>
</dbReference>
<dbReference type="SUPFAM" id="SSF55785">
    <property type="entry name" value="PYP-like sensor domain (PAS domain)"/>
    <property type="match status" value="1"/>
</dbReference>
<organism evidence="3 4">
    <name type="scientific">Aerophobetes bacterium</name>
    <dbReference type="NCBI Taxonomy" id="2030807"/>
    <lineage>
        <taxon>Bacteria</taxon>
        <taxon>Candidatus Aerophobota</taxon>
    </lineage>
</organism>
<dbReference type="PANTHER" id="PTHR43155">
    <property type="entry name" value="CYCLIC DI-GMP PHOSPHODIESTERASE PA4108-RELATED"/>
    <property type="match status" value="1"/>
</dbReference>
<dbReference type="PROSITE" id="PS50112">
    <property type="entry name" value="PAS"/>
    <property type="match status" value="1"/>
</dbReference>
<accession>A0A662D766</accession>
<dbReference type="NCBIfam" id="TIGR00277">
    <property type="entry name" value="HDIG"/>
    <property type="match status" value="1"/>
</dbReference>